<sequence>MLVTRRILIAALGITRTVQRTHSFEFENMLVTRRILYLHYSANGKVWTSSIRSAILENGLAVQETLGIAFGEEDESDRVDTIFIAPPNSASFIDEDCGDEAGGGELDNLSKRQLLAGAKDRNAQLAAARVDQRASCAGLEGASRTAKKPPPLLRSRTLPAIVVPGVNILQAQLGNYNQANMGEVNIPKELIATHSWTCTRFYCEECKEEFPGYNGALKKHFYKEKRLHMHMH</sequence>
<comment type="caution">
    <text evidence="1">The sequence shown here is derived from an EMBL/GenBank/DDBJ whole genome shotgun (WGS) entry which is preliminary data.</text>
</comment>
<evidence type="ECO:0000313" key="2">
    <source>
        <dbReference type="Proteomes" id="UP001458880"/>
    </source>
</evidence>
<evidence type="ECO:0000313" key="1">
    <source>
        <dbReference type="EMBL" id="KAK9712132.1"/>
    </source>
</evidence>
<dbReference type="EMBL" id="JASPKY010000268">
    <property type="protein sequence ID" value="KAK9712132.1"/>
    <property type="molecule type" value="Genomic_DNA"/>
</dbReference>
<name>A0AAW1K4K0_POPJA</name>
<reference evidence="1 2" key="1">
    <citation type="journal article" date="2024" name="BMC Genomics">
        <title>De novo assembly and annotation of Popillia japonica's genome with initial clues to its potential as an invasive pest.</title>
        <authorList>
            <person name="Cucini C."/>
            <person name="Boschi S."/>
            <person name="Funari R."/>
            <person name="Cardaioli E."/>
            <person name="Iannotti N."/>
            <person name="Marturano G."/>
            <person name="Paoli F."/>
            <person name="Bruttini M."/>
            <person name="Carapelli A."/>
            <person name="Frati F."/>
            <person name="Nardi F."/>
        </authorList>
    </citation>
    <scope>NUCLEOTIDE SEQUENCE [LARGE SCALE GENOMIC DNA]</scope>
    <source>
        <strain evidence="1">DMR45628</strain>
    </source>
</reference>
<accession>A0AAW1K4K0</accession>
<protein>
    <recommendedName>
        <fullName evidence="3">C2H2-type domain-containing protein</fullName>
    </recommendedName>
</protein>
<proteinExistence type="predicted"/>
<evidence type="ECO:0008006" key="3">
    <source>
        <dbReference type="Google" id="ProtNLM"/>
    </source>
</evidence>
<organism evidence="1 2">
    <name type="scientific">Popillia japonica</name>
    <name type="common">Japanese beetle</name>
    <dbReference type="NCBI Taxonomy" id="7064"/>
    <lineage>
        <taxon>Eukaryota</taxon>
        <taxon>Metazoa</taxon>
        <taxon>Ecdysozoa</taxon>
        <taxon>Arthropoda</taxon>
        <taxon>Hexapoda</taxon>
        <taxon>Insecta</taxon>
        <taxon>Pterygota</taxon>
        <taxon>Neoptera</taxon>
        <taxon>Endopterygota</taxon>
        <taxon>Coleoptera</taxon>
        <taxon>Polyphaga</taxon>
        <taxon>Scarabaeiformia</taxon>
        <taxon>Scarabaeidae</taxon>
        <taxon>Rutelinae</taxon>
        <taxon>Popillia</taxon>
    </lineage>
</organism>
<dbReference type="AlphaFoldDB" id="A0AAW1K4K0"/>
<dbReference type="Proteomes" id="UP001458880">
    <property type="component" value="Unassembled WGS sequence"/>
</dbReference>
<keyword evidence="2" id="KW-1185">Reference proteome</keyword>
<gene>
    <name evidence="1" type="ORF">QE152_g25053</name>
</gene>